<keyword evidence="3" id="KW-1185">Reference proteome</keyword>
<gene>
    <name evidence="2" type="ORF">SteCoe_27298</name>
</gene>
<comment type="caution">
    <text evidence="2">The sequence shown here is derived from an EMBL/GenBank/DDBJ whole genome shotgun (WGS) entry which is preliminary data.</text>
</comment>
<sequence>MKILSKQSGYTKRYKKPSNQVDLQKPLLPKLPRTVKSPIKAKLPPLSQENKKSHSATPGKSLFKKNLITNIIEEKSNDYEDAIKAHLGIKNLSPDSSLNDFSPKPKPRILLKPIKIAKSIDYSFDNDLAAIELEESKLTDSIKNLDKNKKKSIKTKNPSVQKIANAEDKEIKIIQDSLNKINSLLNKILNKSPNKPK</sequence>
<dbReference type="EMBL" id="MPUH01000787">
    <property type="protein sequence ID" value="OMJ73916.1"/>
    <property type="molecule type" value="Genomic_DNA"/>
</dbReference>
<evidence type="ECO:0000313" key="3">
    <source>
        <dbReference type="Proteomes" id="UP000187209"/>
    </source>
</evidence>
<name>A0A1R2BAY8_9CILI</name>
<feature type="region of interest" description="Disordered" evidence="1">
    <location>
        <begin position="1"/>
        <end position="59"/>
    </location>
</feature>
<dbReference type="AlphaFoldDB" id="A0A1R2BAY8"/>
<accession>A0A1R2BAY8</accession>
<dbReference type="Proteomes" id="UP000187209">
    <property type="component" value="Unassembled WGS sequence"/>
</dbReference>
<evidence type="ECO:0000313" key="2">
    <source>
        <dbReference type="EMBL" id="OMJ73916.1"/>
    </source>
</evidence>
<evidence type="ECO:0000256" key="1">
    <source>
        <dbReference type="SAM" id="MobiDB-lite"/>
    </source>
</evidence>
<organism evidence="2 3">
    <name type="scientific">Stentor coeruleus</name>
    <dbReference type="NCBI Taxonomy" id="5963"/>
    <lineage>
        <taxon>Eukaryota</taxon>
        <taxon>Sar</taxon>
        <taxon>Alveolata</taxon>
        <taxon>Ciliophora</taxon>
        <taxon>Postciliodesmatophora</taxon>
        <taxon>Heterotrichea</taxon>
        <taxon>Heterotrichida</taxon>
        <taxon>Stentoridae</taxon>
        <taxon>Stentor</taxon>
    </lineage>
</organism>
<protein>
    <submittedName>
        <fullName evidence="2">Uncharacterized protein</fullName>
    </submittedName>
</protein>
<feature type="compositionally biased region" description="Polar residues" evidence="1">
    <location>
        <begin position="1"/>
        <end position="10"/>
    </location>
</feature>
<proteinExistence type="predicted"/>
<reference evidence="2 3" key="1">
    <citation type="submission" date="2016-11" db="EMBL/GenBank/DDBJ databases">
        <title>The macronuclear genome of Stentor coeruleus: a giant cell with tiny introns.</title>
        <authorList>
            <person name="Slabodnick M."/>
            <person name="Ruby J.G."/>
            <person name="Reiff S.B."/>
            <person name="Swart E.C."/>
            <person name="Gosai S."/>
            <person name="Prabakaran S."/>
            <person name="Witkowska E."/>
            <person name="Larue G.E."/>
            <person name="Fisher S."/>
            <person name="Freeman R.M."/>
            <person name="Gunawardena J."/>
            <person name="Chu W."/>
            <person name="Stover N.A."/>
            <person name="Gregory B.D."/>
            <person name="Nowacki M."/>
            <person name="Derisi J."/>
            <person name="Roy S.W."/>
            <person name="Marshall W.F."/>
            <person name="Sood P."/>
        </authorList>
    </citation>
    <scope>NUCLEOTIDE SEQUENCE [LARGE SCALE GENOMIC DNA]</scope>
    <source>
        <strain evidence="2">WM001</strain>
    </source>
</reference>